<dbReference type="InterPro" id="IPR026791">
    <property type="entry name" value="DOCK"/>
</dbReference>
<dbReference type="Pfam" id="PF20422">
    <property type="entry name" value="DHR-2_Lobe_B"/>
    <property type="match status" value="1"/>
</dbReference>
<gene>
    <name evidence="12" type="ORF">J1605_016848</name>
</gene>
<evidence type="ECO:0000256" key="2">
    <source>
        <dbReference type="ARBA" id="ARBA00022658"/>
    </source>
</evidence>
<dbReference type="PROSITE" id="PS50088">
    <property type="entry name" value="ANK_REPEAT"/>
    <property type="match status" value="2"/>
</dbReference>
<dbReference type="InterPro" id="IPR043161">
    <property type="entry name" value="DOCK_C_lobe_A"/>
</dbReference>
<keyword evidence="1" id="KW-0597">Phosphoprotein</keyword>
<evidence type="ECO:0000313" key="12">
    <source>
        <dbReference type="EMBL" id="KAJ8798215.1"/>
    </source>
</evidence>
<evidence type="ECO:0008006" key="14">
    <source>
        <dbReference type="Google" id="ProtNLM"/>
    </source>
</evidence>
<dbReference type="Pfam" id="PF06920">
    <property type="entry name" value="DHR-2_Lobe_A"/>
    <property type="match status" value="1"/>
</dbReference>
<feature type="compositionally biased region" description="Basic and acidic residues" evidence="9">
    <location>
        <begin position="2238"/>
        <end position="2250"/>
    </location>
</feature>
<evidence type="ECO:0000256" key="5">
    <source>
        <dbReference type="ARBA" id="ARBA00023054"/>
    </source>
</evidence>
<feature type="coiled-coil region" evidence="8">
    <location>
        <begin position="2034"/>
        <end position="2061"/>
    </location>
</feature>
<feature type="region of interest" description="Disordered" evidence="9">
    <location>
        <begin position="1892"/>
        <end position="1934"/>
    </location>
</feature>
<dbReference type="Pfam" id="PF12075">
    <property type="entry name" value="KN_motif"/>
    <property type="match status" value="1"/>
</dbReference>
<evidence type="ECO:0000256" key="4">
    <source>
        <dbReference type="ARBA" id="ARBA00023043"/>
    </source>
</evidence>
<dbReference type="InterPro" id="IPR037808">
    <property type="entry name" value="C2_Dock-C"/>
</dbReference>
<dbReference type="InterPro" id="IPR027357">
    <property type="entry name" value="DOCKER_dom"/>
</dbReference>
<dbReference type="InterPro" id="IPR043162">
    <property type="entry name" value="DOCK_C_lobe_C"/>
</dbReference>
<dbReference type="CDD" id="cd08696">
    <property type="entry name" value="C2_Dock-C"/>
    <property type="match status" value="1"/>
</dbReference>
<dbReference type="PROSITE" id="PS51650">
    <property type="entry name" value="C2_DOCK"/>
    <property type="match status" value="1"/>
</dbReference>
<feature type="region of interest" description="Disordered" evidence="9">
    <location>
        <begin position="482"/>
        <end position="513"/>
    </location>
</feature>
<dbReference type="GO" id="GO:0007264">
    <property type="term" value="P:small GTPase-mediated signal transduction"/>
    <property type="evidence" value="ECO:0007669"/>
    <property type="project" value="InterPro"/>
</dbReference>
<dbReference type="PANTHER" id="PTHR23317">
    <property type="entry name" value="DEDICATOR OF CYTOKINESIS DOCK"/>
    <property type="match status" value="1"/>
</dbReference>
<dbReference type="GO" id="GO:0090521">
    <property type="term" value="P:podocyte cell migration"/>
    <property type="evidence" value="ECO:0007669"/>
    <property type="project" value="UniProtKB-ARBA"/>
</dbReference>
<dbReference type="Proteomes" id="UP001159641">
    <property type="component" value="Unassembled WGS sequence"/>
</dbReference>
<dbReference type="Gene3D" id="2.60.40.150">
    <property type="entry name" value="C2 domain"/>
    <property type="match status" value="1"/>
</dbReference>
<feature type="compositionally biased region" description="Polar residues" evidence="9">
    <location>
        <begin position="1898"/>
        <end position="1911"/>
    </location>
</feature>
<keyword evidence="13" id="KW-1185">Reference proteome</keyword>
<evidence type="ECO:0000259" key="11">
    <source>
        <dbReference type="PROSITE" id="PS51651"/>
    </source>
</evidence>
<feature type="compositionally biased region" description="Low complexity" evidence="9">
    <location>
        <begin position="2171"/>
        <end position="2189"/>
    </location>
</feature>
<comment type="similarity">
    <text evidence="7">Belongs to the DOCK family.</text>
</comment>
<feature type="compositionally biased region" description="Polar residues" evidence="9">
    <location>
        <begin position="494"/>
        <end position="513"/>
    </location>
</feature>
<keyword evidence="2" id="KW-0344">Guanine-nucleotide releasing factor</keyword>
<evidence type="ECO:0000313" key="13">
    <source>
        <dbReference type="Proteomes" id="UP001159641"/>
    </source>
</evidence>
<dbReference type="GO" id="GO:0005829">
    <property type="term" value="C:cytosol"/>
    <property type="evidence" value="ECO:0007669"/>
    <property type="project" value="TreeGrafter"/>
</dbReference>
<keyword evidence="5 8" id="KW-0175">Coiled coil</keyword>
<dbReference type="InterPro" id="IPR046770">
    <property type="entry name" value="DOCKER_Lobe_B"/>
</dbReference>
<dbReference type="Pfam" id="PF00023">
    <property type="entry name" value="Ank"/>
    <property type="match status" value="1"/>
</dbReference>
<evidence type="ECO:0000256" key="1">
    <source>
        <dbReference type="ARBA" id="ARBA00022553"/>
    </source>
</evidence>
<dbReference type="PANTHER" id="PTHR23317:SF65">
    <property type="entry name" value="DEDICATOR OF CYTOKINESIS PROTEIN 6"/>
    <property type="match status" value="1"/>
</dbReference>
<protein>
    <recommendedName>
        <fullName evidence="14">Dedicator of cytokinesis protein 6</fullName>
    </recommendedName>
</protein>
<feature type="region of interest" description="Disordered" evidence="9">
    <location>
        <begin position="2165"/>
        <end position="2330"/>
    </location>
</feature>
<organism evidence="12 13">
    <name type="scientific">Eschrichtius robustus</name>
    <name type="common">California gray whale</name>
    <name type="synonym">Eschrichtius gibbosus</name>
    <dbReference type="NCBI Taxonomy" id="9764"/>
    <lineage>
        <taxon>Eukaryota</taxon>
        <taxon>Metazoa</taxon>
        <taxon>Chordata</taxon>
        <taxon>Craniata</taxon>
        <taxon>Vertebrata</taxon>
        <taxon>Euteleostomi</taxon>
        <taxon>Mammalia</taxon>
        <taxon>Eutheria</taxon>
        <taxon>Laurasiatheria</taxon>
        <taxon>Artiodactyla</taxon>
        <taxon>Whippomorpha</taxon>
        <taxon>Cetacea</taxon>
        <taxon>Mysticeti</taxon>
        <taxon>Eschrichtiidae</taxon>
        <taxon>Eschrichtius</taxon>
    </lineage>
</organism>
<sequence length="2623" mass="286457">MGMTGGLGVWPQQHRCCLLCLNTPLNLRSIVNRPAGCPVLCKGLAVALQLHQANVQSGHAGITLAGARGQCPSGVATVPRLSVPLTWTCHCPRRNLLYVYPHSLNFSSRQGSVRNLTVRVQYMAGEDPSQALPVIFGKSSCSEFTREAFTPVVYHNKSPEFYEEFKLRLPACVTENHHLLFTFYHVSCQPRPGTALETPVGFTWIPLLQHGRLRTGPFCLPVSVDQPPPSYSVLTPDVALPGMRWVDGHKGVFSVELTAVSSVHPQDPYLDKFFTLVHVLEEGAFPFRLKDAVLSESTVEQELRASLVALRLASPEPLVAFSHHVLDKLVRLVVRPPIIGGQIVNLGRVAFEAMAHVVSLVHRSLEAAQDARGHCPVLAAYVYYAFRLPGTEPSLPGGAPPVTLQPATLARGPGRPASLYLARSKSISSSNPDLAVAPGSVDDEVSRILASKGIDRSHSWVNSAYAPGGSKAVLRRAPPYCGADPRQAIDRSSSRTSSYLEGSSSAPPATQPRPTVQKLLHEELALQWVVSGSSVREAVLQHAWFFFQLMVKSMALHLLLGQKLDTPRKLRFPGRFLDDIAALVGSVGLEVITRVHKDVELAEHLNASLAFFLSDLLSLVDRGFVFSLVRAHYKQVATRLQSAPNPAVLLTLRMDFTRILCGHEHYVTLNLPCCPLSPPASPSPSVSSTTSQSSTFSSQAPDPKVISMFELSGSFRQQHFLAGLLLTELALALEPEAEGASLLHKKAISAVHSLLCGHDADPRCAEATVKARVAELYLPLLSLARDTLPRLHDFAGQQGKAGKRCEEGKVGNISRSPVFVHLYAHSLAPVMEGPGQRSRLASMLDSDTEGEGDIGGTINPSVAMAIAGGPLAPGSRASISQGPATAARSGCALSAESSRTLLVCVLWVLKNAEPALLQRWAADLALPQLGRLLDLLYLCLAAFEYKVRGGKKAFERINSLTFKKSLDMKARLEEAILGTIGARQEMVRRSRERSPFGNQENVRWRKSVTHWRQTSDRVDKTKDEMEHEALVDGNLATEASLVVLDTLEIIVQTVMLSEARESILGAVLKVVLYSLGSAQSALFLQHGLATQRALVSKFPELLFEEDTELCADLCLRLLRHCGSRISAIRTHASASLYLLMRQNFEIGNNFARVKMQVTMSLSSLVGTTQNFSEDHLRRSLKTILTYAEEDVGLRDSTFAEQVQDLMFNLHMILTDTVKMKEHQEDPEMLIDLMYRIARGYQGSPDLRLTWLQNMAGKHAELGNHAEAAQCMVHAAALVAEYLALLEDSRHLPVGCVSFQNISSNVLEESAISDDILSPDEEGFCSGKHFTELGLVGLLEQAAAYFTMGGLYEAVNEVYKTLIPILEAHRDYKKLAAVHGKLQEAFTKIMHQSSGWERVFGTYFRVGFYGARFGDLDEQEFVYKEPSITKLAEISHRLEARPGGGGGGQGTGLPWGGEFYTERFGEDVVQIIKDSNPVDKTKLDPQKAYIQITYVEPHFDTYELKDRVTYFDRNYGLRTFLFCTPFTPDGRAHGELPEQHKRKTLLSTDHAFPYIKTRIRVCHREETVLTPVEVAIEDMQKKTRELAFATEQDPPDAKMLQMVLQGSVGPTVNQARPVGCAGCLRPPGAMQTSSQAPITPQGPLEVAQVFLAEIPQDPKLFRHHNKLRLCFKDFCKKCEDALRKNKALIGPDQKEYHRELERNYSRLREALQPLLTQRLPQLLAPNAAGLRFPTRDFITPSPQGHQFAPRRGPQCSEALAFAPTPGTPGPASPPTFPSKEPDLPYSVETPYGYRLDLDFLKYVDDIEKGHTLRRVAVQRRPRLGSLPRGPGSWWTSTESLCSNASGDSRHSAYSYCGRGFYPQYGALETRAGFNPRVERTLLDARRRLEDQAAAPTGLGSLTPSVAGSTSSLVGVGLPPPTPRGSGLSTPVPPSAGHLAHVREQMAGALRKLRQLEEQVKLIPVLQVKLSVLQEEKRQLTVQLKSQKFLGHPAGARGRSELCLDLPETPEDPVVLETRSVGTWVRERDLGMPDGEAALAAKVAVLETQLKKALQELQAAQARQADLQPQAWPPPDSPVRVDTVRVVEGPREVEVAASTAAGAPAQRAQSLEPYGAGLRALATSSGAESPPVFRSHEVVETVFPTPPASTSNVHLVKKISITERSCDGAAGLPQAPAESSLSPPESEGDSPAQPEKNTGLVPAHDTTNREPTRQAALQESESEEAGGAGGPQAGVPSIMKRKEEPTDPETHQRSLQFVGVNGSTAENFSDNESTENEAPEPEERVPSVAEAPQLRPKETAKAKTSREECQLSRESQQAPTAGGASGSSTEEEIRMELSPDLISACLALEKYLENPNALTERELKVAYTTVLQEWLRLACRSDAHPELVRRHLVTFRAMSARLLDYVVNIADSNGNTALHYSVSHANFPVVRQLLDSGVCQVDKQNRAGYSPIMLTALATLKTQHDIETVLQLFRLGDVNAKASQAGQTALMLAVSHGRVDVVKALLACEADVNVQDDDGSTALMCACEHGHKEITALLLAVPSCDISITDRDGSTALMVALDAGHSEIASMLYSRMNIKCSARGQPTKSAPHSTGKDAKQKEFCLSFQFAPMSDEESPASSSAEE</sequence>
<dbReference type="GO" id="GO:0005085">
    <property type="term" value="F:guanyl-nucleotide exchange factor activity"/>
    <property type="evidence" value="ECO:0007669"/>
    <property type="project" value="UniProtKB-KW"/>
</dbReference>
<keyword evidence="3" id="KW-0677">Repeat</keyword>
<dbReference type="SUPFAM" id="SSF48403">
    <property type="entry name" value="Ankyrin repeat"/>
    <property type="match status" value="1"/>
</dbReference>
<feature type="compositionally biased region" description="Basic and acidic residues" evidence="9">
    <location>
        <begin position="2293"/>
        <end position="2309"/>
    </location>
</feature>
<evidence type="ECO:0000256" key="6">
    <source>
        <dbReference type="PROSITE-ProRule" id="PRU00023"/>
    </source>
</evidence>
<dbReference type="InterPro" id="IPR046773">
    <property type="entry name" value="DOCKER_Lobe_C"/>
</dbReference>
<proteinExistence type="inferred from homology"/>
<evidence type="ECO:0000259" key="10">
    <source>
        <dbReference type="PROSITE" id="PS51650"/>
    </source>
</evidence>
<dbReference type="Gene3D" id="1.20.58.740">
    <property type="match status" value="2"/>
</dbReference>
<dbReference type="InterPro" id="IPR046769">
    <property type="entry name" value="DOCKER_Lobe_A"/>
</dbReference>
<keyword evidence="4 6" id="KW-0040">ANK repeat</keyword>
<dbReference type="FunFam" id="2.60.40.150:FF:000022">
    <property type="entry name" value="Dedicator of cytokinesis protein 7"/>
    <property type="match status" value="1"/>
</dbReference>
<feature type="region of interest" description="Disordered" evidence="9">
    <location>
        <begin position="1739"/>
        <end position="1780"/>
    </location>
</feature>
<feature type="domain" description="DOCKER" evidence="11">
    <location>
        <begin position="1238"/>
        <end position="1719"/>
    </location>
</feature>
<dbReference type="Pfam" id="PF12796">
    <property type="entry name" value="Ank_2"/>
    <property type="match status" value="1"/>
</dbReference>
<feature type="compositionally biased region" description="Pro residues" evidence="9">
    <location>
        <begin position="1764"/>
        <end position="1775"/>
    </location>
</feature>
<dbReference type="InterPro" id="IPR027007">
    <property type="entry name" value="C2_DOCK-type_domain"/>
</dbReference>
<dbReference type="FunFam" id="1.25.40.20:FF:000017">
    <property type="entry name" value="KN motif and ankyrin repeat domain-containing protein 1"/>
    <property type="match status" value="1"/>
</dbReference>
<dbReference type="EMBL" id="JAIQCJ010000082">
    <property type="protein sequence ID" value="KAJ8798215.1"/>
    <property type="molecule type" value="Genomic_DNA"/>
</dbReference>
<dbReference type="InterPro" id="IPR021939">
    <property type="entry name" value="KN_motif"/>
</dbReference>
<reference evidence="12 13" key="1">
    <citation type="submission" date="2022-11" db="EMBL/GenBank/DDBJ databases">
        <title>Whole genome sequence of Eschrichtius robustus ER-17-0199.</title>
        <authorList>
            <person name="Bruniche-Olsen A."/>
            <person name="Black A.N."/>
            <person name="Fields C.J."/>
            <person name="Walden K."/>
            <person name="Dewoody J.A."/>
        </authorList>
    </citation>
    <scope>NUCLEOTIDE SEQUENCE [LARGE SCALE GENOMIC DNA]</scope>
    <source>
        <strain evidence="12">ER-17-0199</strain>
        <tissue evidence="12">Blubber</tissue>
    </source>
</reference>
<comment type="caution">
    <text evidence="12">The sequence shown here is derived from an EMBL/GenBank/DDBJ whole genome shotgun (WGS) entry which is preliminary data.</text>
</comment>
<evidence type="ECO:0000256" key="9">
    <source>
        <dbReference type="SAM" id="MobiDB-lite"/>
    </source>
</evidence>
<name>A0AB34I5J1_ESCRO</name>
<evidence type="ECO:0000256" key="7">
    <source>
        <dbReference type="PROSITE-ProRule" id="PRU00983"/>
    </source>
</evidence>
<evidence type="ECO:0000256" key="8">
    <source>
        <dbReference type="SAM" id="Coils"/>
    </source>
</evidence>
<dbReference type="GO" id="GO:0035023">
    <property type="term" value="P:regulation of Rho protein signal transduction"/>
    <property type="evidence" value="ECO:0007669"/>
    <property type="project" value="UniProtKB-ARBA"/>
</dbReference>
<feature type="repeat" description="ANK" evidence="6">
    <location>
        <begin position="2411"/>
        <end position="2436"/>
    </location>
</feature>
<dbReference type="SMART" id="SM00248">
    <property type="entry name" value="ANK"/>
    <property type="match status" value="5"/>
</dbReference>
<feature type="repeat" description="ANK" evidence="6">
    <location>
        <begin position="2483"/>
        <end position="2515"/>
    </location>
</feature>
<dbReference type="InterPro" id="IPR036770">
    <property type="entry name" value="Ankyrin_rpt-contain_sf"/>
</dbReference>
<accession>A0AB34I5J1</accession>
<dbReference type="PROSITE" id="PS51651">
    <property type="entry name" value="DOCKER"/>
    <property type="match status" value="1"/>
</dbReference>
<dbReference type="InterPro" id="IPR002110">
    <property type="entry name" value="Ankyrin_rpt"/>
</dbReference>
<dbReference type="InterPro" id="IPR035892">
    <property type="entry name" value="C2_domain_sf"/>
</dbReference>
<dbReference type="PROSITE" id="PS50297">
    <property type="entry name" value="ANK_REP_REGION"/>
    <property type="match status" value="2"/>
</dbReference>
<dbReference type="Pfam" id="PF20421">
    <property type="entry name" value="DHR-2_Lobe_C"/>
    <property type="match status" value="1"/>
</dbReference>
<feature type="domain" description="C2 DOCK-type" evidence="10">
    <location>
        <begin position="94"/>
        <end position="260"/>
    </location>
</feature>
<dbReference type="Pfam" id="PF14429">
    <property type="entry name" value="DOCK-C2"/>
    <property type="match status" value="1"/>
</dbReference>
<evidence type="ECO:0000256" key="3">
    <source>
        <dbReference type="ARBA" id="ARBA00022737"/>
    </source>
</evidence>
<dbReference type="FunFam" id="1.25.40.410:FF:000002">
    <property type="entry name" value="Dedicator of cytokinesis protein 7"/>
    <property type="match status" value="1"/>
</dbReference>
<dbReference type="Gene3D" id="1.25.40.20">
    <property type="entry name" value="Ankyrin repeat-containing domain"/>
    <property type="match status" value="1"/>
</dbReference>
<dbReference type="Gene3D" id="1.25.40.410">
    <property type="match status" value="1"/>
</dbReference>
<feature type="compositionally biased region" description="Polar residues" evidence="9">
    <location>
        <begin position="2259"/>
        <end position="2268"/>
    </location>
</feature>